<sequence length="113" mass="12813">MGTLFYLCILLQFEIVFASILRVGKVFPGLEGSQMNWIDKDRKFLVSNNGEFSFGFVKTLNDTTLFLLAVVHIDSSKVVWPTNRVVPVSNYDRFVFDKKGNAFLEKGGNGLVW</sequence>
<evidence type="ECO:0000256" key="2">
    <source>
        <dbReference type="ARBA" id="ARBA00023157"/>
    </source>
</evidence>
<dbReference type="Gene3D" id="2.90.10.10">
    <property type="entry name" value="Bulb-type lectin domain"/>
    <property type="match status" value="1"/>
</dbReference>
<protein>
    <recommendedName>
        <fullName evidence="5">Bulb-type lectin domain-containing protein</fullName>
    </recommendedName>
</protein>
<accession>A0ABU6XMF3</accession>
<keyword evidence="1 4" id="KW-0732">Signal</keyword>
<keyword evidence="7" id="KW-1185">Reference proteome</keyword>
<evidence type="ECO:0000259" key="5">
    <source>
        <dbReference type="PROSITE" id="PS50927"/>
    </source>
</evidence>
<gene>
    <name evidence="6" type="ORF">PIB30_061609</name>
</gene>
<feature type="chain" id="PRO_5045451869" description="Bulb-type lectin domain-containing protein" evidence="4">
    <location>
        <begin position="19"/>
        <end position="113"/>
    </location>
</feature>
<evidence type="ECO:0000313" key="7">
    <source>
        <dbReference type="Proteomes" id="UP001341840"/>
    </source>
</evidence>
<feature type="domain" description="Bulb-type lectin" evidence="5">
    <location>
        <begin position="30"/>
        <end position="113"/>
    </location>
</feature>
<dbReference type="Proteomes" id="UP001341840">
    <property type="component" value="Unassembled WGS sequence"/>
</dbReference>
<proteinExistence type="predicted"/>
<evidence type="ECO:0000313" key="6">
    <source>
        <dbReference type="EMBL" id="MED6197948.1"/>
    </source>
</evidence>
<dbReference type="InterPro" id="IPR036426">
    <property type="entry name" value="Bulb-type_lectin_dom_sf"/>
</dbReference>
<evidence type="ECO:0000256" key="1">
    <source>
        <dbReference type="ARBA" id="ARBA00022729"/>
    </source>
</evidence>
<organism evidence="6 7">
    <name type="scientific">Stylosanthes scabra</name>
    <dbReference type="NCBI Taxonomy" id="79078"/>
    <lineage>
        <taxon>Eukaryota</taxon>
        <taxon>Viridiplantae</taxon>
        <taxon>Streptophyta</taxon>
        <taxon>Embryophyta</taxon>
        <taxon>Tracheophyta</taxon>
        <taxon>Spermatophyta</taxon>
        <taxon>Magnoliopsida</taxon>
        <taxon>eudicotyledons</taxon>
        <taxon>Gunneridae</taxon>
        <taxon>Pentapetalae</taxon>
        <taxon>rosids</taxon>
        <taxon>fabids</taxon>
        <taxon>Fabales</taxon>
        <taxon>Fabaceae</taxon>
        <taxon>Papilionoideae</taxon>
        <taxon>50 kb inversion clade</taxon>
        <taxon>dalbergioids sensu lato</taxon>
        <taxon>Dalbergieae</taxon>
        <taxon>Pterocarpus clade</taxon>
        <taxon>Stylosanthes</taxon>
    </lineage>
</organism>
<keyword evidence="3" id="KW-0325">Glycoprotein</keyword>
<reference evidence="6 7" key="1">
    <citation type="journal article" date="2023" name="Plants (Basel)">
        <title>Bridging the Gap: Combining Genomics and Transcriptomics Approaches to Understand Stylosanthes scabra, an Orphan Legume from the Brazilian Caatinga.</title>
        <authorList>
            <person name="Ferreira-Neto J.R.C."/>
            <person name="da Silva M.D."/>
            <person name="Binneck E."/>
            <person name="de Melo N.F."/>
            <person name="da Silva R.H."/>
            <person name="de Melo A.L.T.M."/>
            <person name="Pandolfi V."/>
            <person name="Bustamante F.O."/>
            <person name="Brasileiro-Vidal A.C."/>
            <person name="Benko-Iseppon A.M."/>
        </authorList>
    </citation>
    <scope>NUCLEOTIDE SEQUENCE [LARGE SCALE GENOMIC DNA]</scope>
    <source>
        <tissue evidence="6">Leaves</tissue>
    </source>
</reference>
<feature type="signal peptide" evidence="4">
    <location>
        <begin position="1"/>
        <end position="18"/>
    </location>
</feature>
<dbReference type="PROSITE" id="PS50927">
    <property type="entry name" value="BULB_LECTIN"/>
    <property type="match status" value="1"/>
</dbReference>
<comment type="caution">
    <text evidence="6">The sequence shown here is derived from an EMBL/GenBank/DDBJ whole genome shotgun (WGS) entry which is preliminary data.</text>
</comment>
<keyword evidence="2" id="KW-1015">Disulfide bond</keyword>
<dbReference type="EMBL" id="JASCZI010212009">
    <property type="protein sequence ID" value="MED6197948.1"/>
    <property type="molecule type" value="Genomic_DNA"/>
</dbReference>
<evidence type="ECO:0000256" key="4">
    <source>
        <dbReference type="SAM" id="SignalP"/>
    </source>
</evidence>
<name>A0ABU6XMF3_9FABA</name>
<dbReference type="InterPro" id="IPR001480">
    <property type="entry name" value="Bulb-type_lectin_dom"/>
</dbReference>
<evidence type="ECO:0000256" key="3">
    <source>
        <dbReference type="ARBA" id="ARBA00023180"/>
    </source>
</evidence>